<sequence>MDRWLFAGYVLLSIFVDSAIVPRSYRLDLHPYPGDGVFKGRVRIDIIYNDSRPINTFTLDAHSSLNLVEREVKVISLPSLDEPEVVSTENRSLTITNLERRKDIHKFQITTKEMFKKDVTYQVDILFDGILGSDSSSTFYQSTYLGSRHSQQKKWYVAMNLLKGGGAHHVFPCFNQPSLKAWIELSVAHKGDFRVLTTMPLVDTTNVTSEGVWVRDHFSKSPPMSVNSLGMIQSDLRRPMTNGDNRRTKISAWGKEDAVRSLVTNQRMIHVVLECIEEYMARPYPLPSINLVALPGYTNDKPIDTWGLQMFREMDLCRKRDEFWVAHNLAKHLSNQWTNHLTTPIFPTIITQALAKFLADKIAWQLEKPVFNSYVSEMYGMYLDYDKPGFAEIKSQMENLNATKLRFVFGMLEHIFGPHSFRQTIRYFMSSKEYHAYTEYDFWNKLTDGAYLLNVLIKGKGPNSIEQIVKPWIQFDRLPVVTFRRNYMNTTAQVMQEPFVLNDDEDDVSIPAKNTTNYLWWIPNILVSQSNLTVPVRNISWLDPIPSQEIELKAFNFSKTQFVLLNPGSLGPFIVNYDLKNWEMIAQYNKRFPVNIRQQLLHDSLTLALSGRLCYAYAFNASKFIEQEPEPAVWKVYFGLAKRLRVKLQGTPVAPKFDKYLKKMLKSVNAALEQPEHTESSWKGHFRVEAKRLLCETGHPPCLNEARDVQLRTNSSNLDEDRYFLENYLCTLLGYGTLDEWEFGLHRIMYYPKNKSQTERLFIFRSLAGCPKNETKFVRMLNLTLMSTDHKFSEEDMLTMLTVMNSVPIGHNTIFKFMMKNFEYLSTKLEKTVWDYFVKSSFSNFRTGDGLNMAIEFYQKNKRHFISVDEIINTGLEKAKIQVDWVKKHLTPLDGWLTRALQEPWIPHEFQFRDVPSFVG</sequence>
<dbReference type="EMBL" id="CABPRJ010001427">
    <property type="protein sequence ID" value="VVC35572.1"/>
    <property type="molecule type" value="Genomic_DNA"/>
</dbReference>
<dbReference type="InterPro" id="IPR045357">
    <property type="entry name" value="Aminopeptidase_N-like_N"/>
</dbReference>
<feature type="signal peptide" evidence="2">
    <location>
        <begin position="1"/>
        <end position="18"/>
    </location>
</feature>
<evidence type="ECO:0000313" key="6">
    <source>
        <dbReference type="Proteomes" id="UP000325440"/>
    </source>
</evidence>
<feature type="domain" description="ERAP1-like C-terminal" evidence="3">
    <location>
        <begin position="562"/>
        <end position="879"/>
    </location>
</feature>
<evidence type="ECO:0000256" key="2">
    <source>
        <dbReference type="SAM" id="SignalP"/>
    </source>
</evidence>
<keyword evidence="5" id="KW-0645">Protease</keyword>
<dbReference type="AlphaFoldDB" id="A0A5E4MVQ0"/>
<reference evidence="5 6" key="1">
    <citation type="submission" date="2019-08" db="EMBL/GenBank/DDBJ databases">
        <authorList>
            <person name="Alioto T."/>
            <person name="Alioto T."/>
            <person name="Gomez Garrido J."/>
        </authorList>
    </citation>
    <scope>NUCLEOTIDE SEQUENCE [LARGE SCALE GENOMIC DNA]</scope>
</reference>
<dbReference type="Gene3D" id="2.60.40.1910">
    <property type="match status" value="1"/>
</dbReference>
<dbReference type="Gene3D" id="2.60.40.1730">
    <property type="entry name" value="tricorn interacting facor f3 domain"/>
    <property type="match status" value="1"/>
</dbReference>
<dbReference type="Proteomes" id="UP000325440">
    <property type="component" value="Unassembled WGS sequence"/>
</dbReference>
<dbReference type="InterPro" id="IPR027268">
    <property type="entry name" value="Peptidase_M4/M1_CTD_sf"/>
</dbReference>
<dbReference type="SUPFAM" id="SSF55486">
    <property type="entry name" value="Metalloproteases ('zincins'), catalytic domain"/>
    <property type="match status" value="1"/>
</dbReference>
<dbReference type="Pfam" id="PF11838">
    <property type="entry name" value="ERAP1_C"/>
    <property type="match status" value="1"/>
</dbReference>
<organism evidence="5 6">
    <name type="scientific">Cinara cedri</name>
    <dbReference type="NCBI Taxonomy" id="506608"/>
    <lineage>
        <taxon>Eukaryota</taxon>
        <taxon>Metazoa</taxon>
        <taxon>Ecdysozoa</taxon>
        <taxon>Arthropoda</taxon>
        <taxon>Hexapoda</taxon>
        <taxon>Insecta</taxon>
        <taxon>Pterygota</taxon>
        <taxon>Neoptera</taxon>
        <taxon>Paraneoptera</taxon>
        <taxon>Hemiptera</taxon>
        <taxon>Sternorrhyncha</taxon>
        <taxon>Aphidomorpha</taxon>
        <taxon>Aphidoidea</taxon>
        <taxon>Aphididae</taxon>
        <taxon>Lachninae</taxon>
        <taxon>Cinara</taxon>
    </lineage>
</organism>
<evidence type="ECO:0000259" key="3">
    <source>
        <dbReference type="Pfam" id="PF11838"/>
    </source>
</evidence>
<dbReference type="InterPro" id="IPR042097">
    <property type="entry name" value="Aminopeptidase_N-like_N_sf"/>
</dbReference>
<proteinExistence type="inferred from homology"/>
<dbReference type="GO" id="GO:0005615">
    <property type="term" value="C:extracellular space"/>
    <property type="evidence" value="ECO:0007669"/>
    <property type="project" value="TreeGrafter"/>
</dbReference>
<gene>
    <name evidence="5" type="ORF">CINCED_3A008491</name>
</gene>
<dbReference type="Pfam" id="PF17900">
    <property type="entry name" value="Peptidase_M1_N"/>
    <property type="match status" value="1"/>
</dbReference>
<keyword evidence="5" id="KW-0378">Hydrolase</keyword>
<dbReference type="Gene3D" id="1.10.390.10">
    <property type="entry name" value="Neutral Protease Domain 2"/>
    <property type="match status" value="1"/>
</dbReference>
<dbReference type="GO" id="GO:0016020">
    <property type="term" value="C:membrane"/>
    <property type="evidence" value="ECO:0007669"/>
    <property type="project" value="TreeGrafter"/>
</dbReference>
<keyword evidence="6" id="KW-1185">Reference proteome</keyword>
<dbReference type="SUPFAM" id="SSF63737">
    <property type="entry name" value="Leukotriene A4 hydrolase N-terminal domain"/>
    <property type="match status" value="1"/>
</dbReference>
<accession>A0A5E4MVQ0</accession>
<feature type="domain" description="Aminopeptidase N-like N-terminal" evidence="4">
    <location>
        <begin position="21"/>
        <end position="225"/>
    </location>
</feature>
<keyword evidence="5" id="KW-0031">Aminopeptidase</keyword>
<feature type="chain" id="PRO_5022715886" evidence="2">
    <location>
        <begin position="19"/>
        <end position="920"/>
    </location>
</feature>
<keyword evidence="2" id="KW-0732">Signal</keyword>
<dbReference type="Gene3D" id="1.25.50.20">
    <property type="match status" value="1"/>
</dbReference>
<evidence type="ECO:0000313" key="5">
    <source>
        <dbReference type="EMBL" id="VVC35572.1"/>
    </source>
</evidence>
<dbReference type="OrthoDB" id="8182982at2759"/>
<dbReference type="InterPro" id="IPR050344">
    <property type="entry name" value="Peptidase_M1_aminopeptidases"/>
</dbReference>
<dbReference type="InterPro" id="IPR024571">
    <property type="entry name" value="ERAP1-like_C_dom"/>
</dbReference>
<dbReference type="PANTHER" id="PTHR11533:SF18">
    <property type="entry name" value="FI02158P"/>
    <property type="match status" value="1"/>
</dbReference>
<name>A0A5E4MVQ0_9HEMI</name>
<dbReference type="GO" id="GO:0005737">
    <property type="term" value="C:cytoplasm"/>
    <property type="evidence" value="ECO:0007669"/>
    <property type="project" value="TreeGrafter"/>
</dbReference>
<dbReference type="GO" id="GO:0004177">
    <property type="term" value="F:aminopeptidase activity"/>
    <property type="evidence" value="ECO:0007669"/>
    <property type="project" value="UniProtKB-KW"/>
</dbReference>
<dbReference type="PANTHER" id="PTHR11533">
    <property type="entry name" value="PROTEASE M1 ZINC METALLOPROTEASE"/>
    <property type="match status" value="1"/>
</dbReference>
<evidence type="ECO:0000256" key="1">
    <source>
        <dbReference type="ARBA" id="ARBA00010136"/>
    </source>
</evidence>
<protein>
    <submittedName>
        <fullName evidence="5">ERAP1-like C-terminal domain,Peptidase M1, membrane alanine aminopeptidase, N-terminal</fullName>
    </submittedName>
</protein>
<evidence type="ECO:0000259" key="4">
    <source>
        <dbReference type="Pfam" id="PF17900"/>
    </source>
</evidence>
<comment type="similarity">
    <text evidence="1">Belongs to the peptidase M1 family.</text>
</comment>